<proteinExistence type="inferred from homology"/>
<dbReference type="PANTHER" id="PTHR23152">
    <property type="entry name" value="2-OXOGLUTARATE DEHYDROGENASE"/>
    <property type="match status" value="1"/>
</dbReference>
<dbReference type="InterPro" id="IPR011603">
    <property type="entry name" value="2oxoglutarate_DH_E1"/>
</dbReference>
<protein>
    <recommendedName>
        <fullName evidence="7">2-oxoglutarate dehydrogenase, mitochondrial</fullName>
        <ecNumber evidence="3">1.2.4.2</ecNumber>
    </recommendedName>
    <alternativeName>
        <fullName evidence="8">2-oxoglutarate dehydrogenase complex component E1</fullName>
    </alternativeName>
</protein>
<name>G0UA26_TRYVY</name>
<evidence type="ECO:0000256" key="8">
    <source>
        <dbReference type="ARBA" id="ARBA00042984"/>
    </source>
</evidence>
<dbReference type="PANTHER" id="PTHR23152:SF4">
    <property type="entry name" value="2-OXOADIPATE DEHYDROGENASE COMPLEX COMPONENT E1"/>
    <property type="match status" value="1"/>
</dbReference>
<dbReference type="GO" id="GO:0006099">
    <property type="term" value="P:tricarboxylic acid cycle"/>
    <property type="evidence" value="ECO:0007669"/>
    <property type="project" value="TreeGrafter"/>
</dbReference>
<comment type="similarity">
    <text evidence="2">Belongs to the alpha-ketoglutarate dehydrogenase family.</text>
</comment>
<dbReference type="Gene3D" id="3.40.50.11610">
    <property type="entry name" value="Multifunctional 2-oxoglutarate metabolism enzyme, C-terminal domain"/>
    <property type="match status" value="1"/>
</dbReference>
<evidence type="ECO:0000256" key="2">
    <source>
        <dbReference type="ARBA" id="ARBA00006936"/>
    </source>
</evidence>
<evidence type="ECO:0000313" key="10">
    <source>
        <dbReference type="EMBL" id="CCC52657.1"/>
    </source>
</evidence>
<comment type="cofactor">
    <cofactor evidence="1">
        <name>thiamine diphosphate</name>
        <dbReference type="ChEBI" id="CHEBI:58937"/>
    </cofactor>
</comment>
<dbReference type="AlphaFoldDB" id="G0UA26"/>
<dbReference type="Gene3D" id="1.10.287.1150">
    <property type="entry name" value="TPP helical domain"/>
    <property type="match status" value="1"/>
</dbReference>
<keyword evidence="4" id="KW-0560">Oxidoreductase</keyword>
<dbReference type="Gene3D" id="3.40.50.12470">
    <property type="match status" value="1"/>
</dbReference>
<keyword evidence="5" id="KW-0786">Thiamine pyrophosphate</keyword>
<dbReference type="InterPro" id="IPR031717">
    <property type="entry name" value="ODO-1/KGD_C"/>
</dbReference>
<dbReference type="PIRSF" id="PIRSF000157">
    <property type="entry name" value="Oxoglu_dh_E1"/>
    <property type="match status" value="1"/>
</dbReference>
<organism evidence="10">
    <name type="scientific">Trypanosoma vivax (strain Y486)</name>
    <dbReference type="NCBI Taxonomy" id="1055687"/>
    <lineage>
        <taxon>Eukaryota</taxon>
        <taxon>Discoba</taxon>
        <taxon>Euglenozoa</taxon>
        <taxon>Kinetoplastea</taxon>
        <taxon>Metakinetoplastina</taxon>
        <taxon>Trypanosomatida</taxon>
        <taxon>Trypanosomatidae</taxon>
        <taxon>Trypanosoma</taxon>
        <taxon>Duttonella</taxon>
    </lineage>
</organism>
<dbReference type="InterPro" id="IPR029061">
    <property type="entry name" value="THDP-binding"/>
</dbReference>
<dbReference type="GO" id="GO:0005739">
    <property type="term" value="C:mitochondrion"/>
    <property type="evidence" value="ECO:0007669"/>
    <property type="project" value="TreeGrafter"/>
</dbReference>
<dbReference type="EC" id="1.2.4.2" evidence="3"/>
<dbReference type="EMBL" id="HE573027">
    <property type="protein sequence ID" value="CCC52657.1"/>
    <property type="molecule type" value="Genomic_DNA"/>
</dbReference>
<evidence type="ECO:0000256" key="6">
    <source>
        <dbReference type="ARBA" id="ARBA00037426"/>
    </source>
</evidence>
<evidence type="ECO:0000256" key="7">
    <source>
        <dbReference type="ARBA" id="ARBA00040267"/>
    </source>
</evidence>
<dbReference type="GO" id="GO:0004591">
    <property type="term" value="F:oxoglutarate dehydrogenase (succinyl-transferring) activity"/>
    <property type="evidence" value="ECO:0007669"/>
    <property type="project" value="UniProtKB-EC"/>
</dbReference>
<dbReference type="VEuPathDB" id="TriTrypDB:TvY486_1101420"/>
<dbReference type="Pfam" id="PF16078">
    <property type="entry name" value="2-oxogl_dehyd_N"/>
    <property type="match status" value="1"/>
</dbReference>
<dbReference type="Pfam" id="PF02779">
    <property type="entry name" value="Transket_pyr"/>
    <property type="match status" value="1"/>
</dbReference>
<sequence length="1008" mass="112772">MMRRILVQGTATRPLRCFIRQFTDAQTVNRPHVYDEAISAQNEEYIENLVAMYQRDPSLVEQSWQPVLERLQNGPPGEPVMENFSRPAPDGVAVERERRLNMNLLWMIGEYERVGHHNANVNPLETAAASAPSKLSMPTLHYTRFGFTEQDLHKTFKVSIVDGFVASAGGEKGELTLKEIVDQLNSMYCGRIGFEFVDTESEEVCHWFRREVVKALTPMSTQERLDILDDVVSSCGFEQFAHLKYGTQLRFGLDGGEALVPTVKALILEANSRGATSFIHGMAHRGRLNVLVNVLGKPMIDMFAEFEGKVRSDKITRMGDNKYHLGTRQEIRLRNGNGIIAEMLCNPSHLEAVNPLVLGKARARMIAEGDLDGVNTLPIIVHGDAAIAGLGSGHETMGLSHLSTYRVGGVLHIIVNNQVGFTTDSCDARSGRYCSDIAKINKVPVLHANGEDVEACVRAARIAARYRQTFHKDIVIDIVCYRRNGHNEADMPDFTQPLLYQDIRAHVPVVDLYSESLVQEGLLTSDVVKSRKQQYENLLREAYDVALNSPEFVKVTTDLKGARDNQGGVLEATVRDGAPLPVVPKTGVDWELLQRVGLHVTGIPSEMKKTHPVVQRTYSSRRSAIEAGEGIEWCLAEMLAFGTLALEGRHVRLSGEDVERGTFTQRHAVITDMETNVRYMPLGSLSDSQALVTVCNSSLSEFGVAGFELGYNVENPANLCMWEAQFGDFANGAQVIFDQFLCCGEEKWGIQSSLVLSLPHGYSGAGPEHSSARIERFLQLSNDTDVVPRNFRSGTTECMLELRIRNFNWQVCYPSTPANYFHMLRRQVLRKDFKPLVFFFSKARLRAPNVSSLAEMEEGTSFLPVVDTAVRNDVVARKVLFCTGQIESIVDERRRKLQSNDSNLHNDVVLVKLEQLSPFPWEQVAEVLEKYHGRNANVQFAWLQEEPKNMGAWSYVRPRFQRLLHHLGMRPTGDTMSYIGRPTAASPSTGYMSVHLEEEDSIIAQALS</sequence>
<evidence type="ECO:0000256" key="1">
    <source>
        <dbReference type="ARBA" id="ARBA00001964"/>
    </source>
</evidence>
<evidence type="ECO:0000259" key="9">
    <source>
        <dbReference type="SMART" id="SM00861"/>
    </source>
</evidence>
<dbReference type="NCBIfam" id="NF006914">
    <property type="entry name" value="PRK09404.1"/>
    <property type="match status" value="1"/>
</dbReference>
<dbReference type="NCBIfam" id="TIGR00239">
    <property type="entry name" value="2oxo_dh_E1"/>
    <property type="match status" value="1"/>
</dbReference>
<dbReference type="Gene3D" id="3.40.50.970">
    <property type="match status" value="1"/>
</dbReference>
<evidence type="ECO:0000256" key="4">
    <source>
        <dbReference type="ARBA" id="ARBA00023002"/>
    </source>
</evidence>
<dbReference type="GO" id="GO:0045252">
    <property type="term" value="C:oxoglutarate dehydrogenase complex"/>
    <property type="evidence" value="ECO:0007669"/>
    <property type="project" value="TreeGrafter"/>
</dbReference>
<dbReference type="SUPFAM" id="SSF52518">
    <property type="entry name" value="Thiamin diphosphate-binding fold (THDP-binding)"/>
    <property type="match status" value="2"/>
</dbReference>
<comment type="function">
    <text evidence="6">The 2-oxoglutarate dehydrogenase complex catalyzes the overall conversion of 2-oxoglutarate to succinyl-CoA and CO(2). It contains multiple copies of three enzymatic components: 2-oxoglutarate dehydrogenase (E1), dihydrolipoamide succinyltransferase (E2) and lipoamide dehydrogenase (E3).</text>
</comment>
<dbReference type="Pfam" id="PF00676">
    <property type="entry name" value="E1_dh"/>
    <property type="match status" value="1"/>
</dbReference>
<dbReference type="InterPro" id="IPR032106">
    <property type="entry name" value="2-oxogl_dehyd_N"/>
</dbReference>
<dbReference type="InterPro" id="IPR005475">
    <property type="entry name" value="Transketolase-like_Pyr-bd"/>
</dbReference>
<feature type="domain" description="Transketolase-like pyrimidine-binding" evidence="9">
    <location>
        <begin position="631"/>
        <end position="847"/>
    </location>
</feature>
<dbReference type="CDD" id="cd02016">
    <property type="entry name" value="TPP_E1_OGDC_like"/>
    <property type="match status" value="1"/>
</dbReference>
<gene>
    <name evidence="10" type="ORF">TVY486_1101420</name>
</gene>
<dbReference type="Pfam" id="PF16870">
    <property type="entry name" value="OxoGdeHyase_C"/>
    <property type="match status" value="1"/>
</dbReference>
<dbReference type="InterPro" id="IPR001017">
    <property type="entry name" value="DH_E1"/>
</dbReference>
<dbReference type="GO" id="GO:0030976">
    <property type="term" value="F:thiamine pyrophosphate binding"/>
    <property type="evidence" value="ECO:0007669"/>
    <property type="project" value="InterPro"/>
</dbReference>
<dbReference type="InterPro" id="IPR042179">
    <property type="entry name" value="KGD_C_sf"/>
</dbReference>
<evidence type="ECO:0000256" key="3">
    <source>
        <dbReference type="ARBA" id="ARBA00012280"/>
    </source>
</evidence>
<reference evidence="10" key="1">
    <citation type="journal article" date="2012" name="Proc. Natl. Acad. Sci. U.S.A.">
        <title>Antigenic diversity is generated by distinct evolutionary mechanisms in African trypanosome species.</title>
        <authorList>
            <person name="Jackson A.P."/>
            <person name="Berry A."/>
            <person name="Aslett M."/>
            <person name="Allison H.C."/>
            <person name="Burton P."/>
            <person name="Vavrova-Anderson J."/>
            <person name="Brown R."/>
            <person name="Browne H."/>
            <person name="Corton N."/>
            <person name="Hauser H."/>
            <person name="Gamble J."/>
            <person name="Gilderthorp R."/>
            <person name="Marcello L."/>
            <person name="McQuillan J."/>
            <person name="Otto T.D."/>
            <person name="Quail M.A."/>
            <person name="Sanders M.J."/>
            <person name="van Tonder A."/>
            <person name="Ginger M.L."/>
            <person name="Field M.C."/>
            <person name="Barry J.D."/>
            <person name="Hertz-Fowler C."/>
            <person name="Berriman M."/>
        </authorList>
    </citation>
    <scope>NUCLEOTIDE SEQUENCE</scope>
    <source>
        <strain evidence="10">Y486</strain>
    </source>
</reference>
<evidence type="ECO:0000256" key="5">
    <source>
        <dbReference type="ARBA" id="ARBA00023052"/>
    </source>
</evidence>
<accession>G0UA26</accession>
<dbReference type="SMART" id="SM00861">
    <property type="entry name" value="Transket_pyr"/>
    <property type="match status" value="1"/>
</dbReference>